<comment type="caution">
    <text evidence="1">The sequence shown here is derived from an EMBL/GenBank/DDBJ whole genome shotgun (WGS) entry which is preliminary data.</text>
</comment>
<organism evidence="1">
    <name type="scientific">Herbaspirillum huttiense subsp. nephrolepidis</name>
    <dbReference type="NCBI Taxonomy" id="3075126"/>
    <lineage>
        <taxon>Bacteria</taxon>
        <taxon>Pseudomonadati</taxon>
        <taxon>Pseudomonadota</taxon>
        <taxon>Betaproteobacteria</taxon>
        <taxon>Burkholderiales</taxon>
        <taxon>Oxalobacteraceae</taxon>
        <taxon>Herbaspirillum</taxon>
    </lineage>
</organism>
<reference evidence="1" key="1">
    <citation type="submission" date="2023-02" db="EMBL/GenBank/DDBJ databases">
        <title>Description of Herbaspirillum huttiense subsp. nephrolepsisexaltata and Herbaspirillum huttiense subsp. lycopersicon.</title>
        <authorList>
            <person name="Poudel M."/>
            <person name="Sharma A."/>
            <person name="Goss E."/>
            <person name="Tapia J.H."/>
            <person name="Harmon C.M."/>
            <person name="Jones J.B."/>
        </authorList>
    </citation>
    <scope>NUCLEOTIDE SEQUENCE</scope>
    <source>
        <strain evidence="1">NC40101</strain>
    </source>
</reference>
<evidence type="ECO:0000313" key="1">
    <source>
        <dbReference type="EMBL" id="MDT0337547.1"/>
    </source>
</evidence>
<protein>
    <submittedName>
        <fullName evidence="1">Uncharacterized protein</fullName>
    </submittedName>
</protein>
<dbReference type="RefSeq" id="WP_284077014.1">
    <property type="nucleotide sequence ID" value="NZ_JAVLSM010000007.1"/>
</dbReference>
<sequence>MLFTDFRQGEASLIAGNEVTVFEIRSLTGDILAVIPPRGVWTHQKLLAAVEENKAIINEAFGADFYLGESFVGSTEV</sequence>
<dbReference type="AlphaFoldDB" id="A0AAE4K6Q7"/>
<dbReference type="EMBL" id="JAVRAA010000005">
    <property type="protein sequence ID" value="MDT0337547.1"/>
    <property type="molecule type" value="Genomic_DNA"/>
</dbReference>
<gene>
    <name evidence="1" type="ORF">RJN63_11955</name>
</gene>
<proteinExistence type="predicted"/>
<name>A0AAE4K6Q7_9BURK</name>
<accession>A0AAE4K6Q7</accession>